<dbReference type="SUPFAM" id="SSF47384">
    <property type="entry name" value="Homodimeric domain of signal transducing histidine kinase"/>
    <property type="match status" value="1"/>
</dbReference>
<dbReference type="EC" id="2.7.13.3" evidence="2"/>
<keyword evidence="9" id="KW-1185">Reference proteome</keyword>
<dbReference type="RefSeq" id="WP_090753588.1">
    <property type="nucleotide sequence ID" value="NZ_FNGE01000003.1"/>
</dbReference>
<dbReference type="Pfam" id="PF00512">
    <property type="entry name" value="HisKA"/>
    <property type="match status" value="1"/>
</dbReference>
<evidence type="ECO:0000256" key="2">
    <source>
        <dbReference type="ARBA" id="ARBA00012438"/>
    </source>
</evidence>
<dbReference type="PRINTS" id="PR00344">
    <property type="entry name" value="BCTRLSENSOR"/>
</dbReference>
<proteinExistence type="predicted"/>
<dbReference type="InterPro" id="IPR050736">
    <property type="entry name" value="Sensor_HK_Regulatory"/>
</dbReference>
<dbReference type="SMART" id="SM00387">
    <property type="entry name" value="HATPase_c"/>
    <property type="match status" value="1"/>
</dbReference>
<keyword evidence="4" id="KW-0808">Transferase</keyword>
<dbReference type="AlphaFoldDB" id="A0A1G9F847"/>
<dbReference type="OrthoDB" id="9764438at2"/>
<evidence type="ECO:0000256" key="6">
    <source>
        <dbReference type="ARBA" id="ARBA00023012"/>
    </source>
</evidence>
<dbReference type="InterPro" id="IPR003661">
    <property type="entry name" value="HisK_dim/P_dom"/>
</dbReference>
<dbReference type="STRING" id="525640.SAMN04487971_103277"/>
<accession>A0A1G9F847</accession>
<evidence type="ECO:0000313" key="8">
    <source>
        <dbReference type="EMBL" id="SDK84564.1"/>
    </source>
</evidence>
<dbReference type="PANTHER" id="PTHR43711:SF1">
    <property type="entry name" value="HISTIDINE KINASE 1"/>
    <property type="match status" value="1"/>
</dbReference>
<keyword evidence="6" id="KW-0902">Two-component regulatory system</keyword>
<dbReference type="InterPro" id="IPR003594">
    <property type="entry name" value="HATPase_dom"/>
</dbReference>
<dbReference type="EMBL" id="FNGE01000003">
    <property type="protein sequence ID" value="SDK84564.1"/>
    <property type="molecule type" value="Genomic_DNA"/>
</dbReference>
<evidence type="ECO:0000259" key="7">
    <source>
        <dbReference type="PROSITE" id="PS50109"/>
    </source>
</evidence>
<dbReference type="SUPFAM" id="SSF55874">
    <property type="entry name" value="ATPase domain of HSP90 chaperone/DNA topoisomerase II/histidine kinase"/>
    <property type="match status" value="1"/>
</dbReference>
<evidence type="ECO:0000256" key="1">
    <source>
        <dbReference type="ARBA" id="ARBA00000085"/>
    </source>
</evidence>
<evidence type="ECO:0000256" key="4">
    <source>
        <dbReference type="ARBA" id="ARBA00022679"/>
    </source>
</evidence>
<dbReference type="InterPro" id="IPR005467">
    <property type="entry name" value="His_kinase_dom"/>
</dbReference>
<name>A0A1G9F847_9RHOB</name>
<dbReference type="Gene3D" id="3.30.565.10">
    <property type="entry name" value="Histidine kinase-like ATPase, C-terminal domain"/>
    <property type="match status" value="1"/>
</dbReference>
<feature type="domain" description="Histidine kinase" evidence="7">
    <location>
        <begin position="18"/>
        <end position="233"/>
    </location>
</feature>
<comment type="catalytic activity">
    <reaction evidence="1">
        <text>ATP + protein L-histidine = ADP + protein N-phospho-L-histidine.</text>
        <dbReference type="EC" id="2.7.13.3"/>
    </reaction>
</comment>
<dbReference type="CDD" id="cd00082">
    <property type="entry name" value="HisKA"/>
    <property type="match status" value="1"/>
</dbReference>
<protein>
    <recommendedName>
        <fullName evidence="2">histidine kinase</fullName>
        <ecNumber evidence="2">2.7.13.3</ecNumber>
    </recommendedName>
</protein>
<sequence>MTGGADRAPLWQEEAVAALVHELRTPVTTIRALSEMMLDAPDMDGSERQGFLSIIAAESQRLGRLVDEVMDAARLGSDEAELQLGPVDLGGLLREAARLAAPLLAGKDARIALELPAGPVAVRGDCDRLLQVLLNLLSNAAKMVPGQGGRITVSLETGSEAVIRIRDNGPGIPPGQHEAVFQPFRRLGPQGTRPPGTGLGLPISRRIVEGHGGTLVAEPAEGACFVIRLPVPPTEGSA</sequence>
<organism evidence="8 9">
    <name type="scientific">Paracoccus chinensis</name>
    <dbReference type="NCBI Taxonomy" id="525640"/>
    <lineage>
        <taxon>Bacteria</taxon>
        <taxon>Pseudomonadati</taxon>
        <taxon>Pseudomonadota</taxon>
        <taxon>Alphaproteobacteria</taxon>
        <taxon>Rhodobacterales</taxon>
        <taxon>Paracoccaceae</taxon>
        <taxon>Paracoccus</taxon>
    </lineage>
</organism>
<evidence type="ECO:0000256" key="3">
    <source>
        <dbReference type="ARBA" id="ARBA00022553"/>
    </source>
</evidence>
<dbReference type="InterPro" id="IPR036097">
    <property type="entry name" value="HisK_dim/P_sf"/>
</dbReference>
<dbReference type="Proteomes" id="UP000199555">
    <property type="component" value="Unassembled WGS sequence"/>
</dbReference>
<dbReference type="Pfam" id="PF02518">
    <property type="entry name" value="HATPase_c"/>
    <property type="match status" value="1"/>
</dbReference>
<dbReference type="InterPro" id="IPR004358">
    <property type="entry name" value="Sig_transdc_His_kin-like_C"/>
</dbReference>
<evidence type="ECO:0000256" key="5">
    <source>
        <dbReference type="ARBA" id="ARBA00022777"/>
    </source>
</evidence>
<dbReference type="InterPro" id="IPR036890">
    <property type="entry name" value="HATPase_C_sf"/>
</dbReference>
<keyword evidence="3" id="KW-0597">Phosphoprotein</keyword>
<keyword evidence="5 8" id="KW-0418">Kinase</keyword>
<dbReference type="SMART" id="SM00388">
    <property type="entry name" value="HisKA"/>
    <property type="match status" value="1"/>
</dbReference>
<dbReference type="Gene3D" id="1.10.287.130">
    <property type="match status" value="1"/>
</dbReference>
<evidence type="ECO:0000313" key="9">
    <source>
        <dbReference type="Proteomes" id="UP000199555"/>
    </source>
</evidence>
<dbReference type="PROSITE" id="PS50109">
    <property type="entry name" value="HIS_KIN"/>
    <property type="match status" value="1"/>
</dbReference>
<dbReference type="PANTHER" id="PTHR43711">
    <property type="entry name" value="TWO-COMPONENT HISTIDINE KINASE"/>
    <property type="match status" value="1"/>
</dbReference>
<reference evidence="9" key="1">
    <citation type="submission" date="2016-10" db="EMBL/GenBank/DDBJ databases">
        <authorList>
            <person name="Varghese N."/>
            <person name="Submissions S."/>
        </authorList>
    </citation>
    <scope>NUCLEOTIDE SEQUENCE [LARGE SCALE GENOMIC DNA]</scope>
    <source>
        <strain evidence="9">CGMCC 1.7655</strain>
    </source>
</reference>
<dbReference type="CDD" id="cd00075">
    <property type="entry name" value="HATPase"/>
    <property type="match status" value="1"/>
</dbReference>
<dbReference type="GO" id="GO:0000155">
    <property type="term" value="F:phosphorelay sensor kinase activity"/>
    <property type="evidence" value="ECO:0007669"/>
    <property type="project" value="InterPro"/>
</dbReference>
<gene>
    <name evidence="8" type="ORF">SAMN04487971_103277</name>
</gene>